<name>G3HQ58_CRIGR</name>
<dbReference type="AlphaFoldDB" id="G3HQ58"/>
<feature type="compositionally biased region" description="Basic and acidic residues" evidence="1">
    <location>
        <begin position="1"/>
        <end position="20"/>
    </location>
</feature>
<feature type="region of interest" description="Disordered" evidence="1">
    <location>
        <begin position="39"/>
        <end position="72"/>
    </location>
</feature>
<dbReference type="Proteomes" id="UP000001075">
    <property type="component" value="Unassembled WGS sequence"/>
</dbReference>
<evidence type="ECO:0000256" key="1">
    <source>
        <dbReference type="SAM" id="MobiDB-lite"/>
    </source>
</evidence>
<dbReference type="EMBL" id="JH000599">
    <property type="protein sequence ID" value="EGW01921.1"/>
    <property type="molecule type" value="Genomic_DNA"/>
</dbReference>
<sequence length="72" mass="8324">MELHQGEGSKRKLRFKDRVQRKNSIQEDNITERVQEVVERRKGSQTVTPTEGFQYPRGPEGIKEATGLLAER</sequence>
<dbReference type="GlyGen" id="G3HQ58">
    <property type="glycosylation" value="1 site"/>
</dbReference>
<protein>
    <submittedName>
        <fullName evidence="2">Uncharacterized protein</fullName>
    </submittedName>
</protein>
<accession>G3HQ58</accession>
<evidence type="ECO:0000313" key="2">
    <source>
        <dbReference type="EMBL" id="EGW01921.1"/>
    </source>
</evidence>
<organism evidence="2 3">
    <name type="scientific">Cricetulus griseus</name>
    <name type="common">Chinese hamster</name>
    <name type="synonym">Cricetulus barabensis griseus</name>
    <dbReference type="NCBI Taxonomy" id="10029"/>
    <lineage>
        <taxon>Eukaryota</taxon>
        <taxon>Metazoa</taxon>
        <taxon>Chordata</taxon>
        <taxon>Craniata</taxon>
        <taxon>Vertebrata</taxon>
        <taxon>Euteleostomi</taxon>
        <taxon>Mammalia</taxon>
        <taxon>Eutheria</taxon>
        <taxon>Euarchontoglires</taxon>
        <taxon>Glires</taxon>
        <taxon>Rodentia</taxon>
        <taxon>Myomorpha</taxon>
        <taxon>Muroidea</taxon>
        <taxon>Cricetidae</taxon>
        <taxon>Cricetinae</taxon>
        <taxon>Cricetulus</taxon>
    </lineage>
</organism>
<reference evidence="3" key="1">
    <citation type="journal article" date="2011" name="Nat. Biotechnol.">
        <title>The genomic sequence of the Chinese hamster ovary (CHO)-K1 cell line.</title>
        <authorList>
            <person name="Xu X."/>
            <person name="Nagarajan H."/>
            <person name="Lewis N.E."/>
            <person name="Pan S."/>
            <person name="Cai Z."/>
            <person name="Liu X."/>
            <person name="Chen W."/>
            <person name="Xie M."/>
            <person name="Wang W."/>
            <person name="Hammond S."/>
            <person name="Andersen M.R."/>
            <person name="Neff N."/>
            <person name="Passarelli B."/>
            <person name="Koh W."/>
            <person name="Fan H.C."/>
            <person name="Wang J."/>
            <person name="Gui Y."/>
            <person name="Lee K.H."/>
            <person name="Betenbaugh M.J."/>
            <person name="Quake S.R."/>
            <person name="Famili I."/>
            <person name="Palsson B.O."/>
            <person name="Wang J."/>
        </authorList>
    </citation>
    <scope>NUCLEOTIDE SEQUENCE [LARGE SCALE GENOMIC DNA]</scope>
    <source>
        <strain evidence="3">CHO K1 cell line</strain>
    </source>
</reference>
<gene>
    <name evidence="2" type="ORF">I79_012952</name>
</gene>
<evidence type="ECO:0000313" key="3">
    <source>
        <dbReference type="Proteomes" id="UP000001075"/>
    </source>
</evidence>
<dbReference type="InParanoid" id="G3HQ58"/>
<proteinExistence type="predicted"/>
<feature type="region of interest" description="Disordered" evidence="1">
    <location>
        <begin position="1"/>
        <end position="27"/>
    </location>
</feature>